<organism evidence="2 3">
    <name type="scientific">Clostridium felsineum</name>
    <dbReference type="NCBI Taxonomy" id="36839"/>
    <lineage>
        <taxon>Bacteria</taxon>
        <taxon>Bacillati</taxon>
        <taxon>Bacillota</taxon>
        <taxon>Clostridia</taxon>
        <taxon>Eubacteriales</taxon>
        <taxon>Clostridiaceae</taxon>
        <taxon>Clostridium</taxon>
    </lineage>
</organism>
<protein>
    <submittedName>
        <fullName evidence="2">Twitching mobility protein</fullName>
    </submittedName>
</protein>
<dbReference type="Gene3D" id="3.30.450.90">
    <property type="match status" value="1"/>
</dbReference>
<sequence>MKNLKDLLKILVEEGASDLHITIDMPPVIRVNGELNVVSDKKKLTKDEITGYAKELLKENYDKYLEIGEFDTSYTLNGVGSFRINVYKGNGNDAIAIRNIPLKIPNLKELGFPDVFDDLINAKRGLVLITGPTGSGKSTTLASIINEFNLKTTRHIITLEDPIEYVHKNNKSIINQREIGRDSKSYVSALKSALREDPDVILVGEMRDAETISTAIMAAETGHLVLSTLHTIGADKTIDRIIDVFEERNKQQIKIQLASVLRGVLSQQLLKKKDNSGRLPAFEVMTVTPAIQNLIREGKTHQIQSLIQTGNKYGMITMDKCIIDLYKKGIISYETAVQSSVDKEFVTKMLIL</sequence>
<dbReference type="InterPro" id="IPR006321">
    <property type="entry name" value="PilT/PilU"/>
</dbReference>
<dbReference type="PANTHER" id="PTHR30486:SF16">
    <property type="entry name" value="TWITCHING MOTILITY PROTEIN PILT"/>
    <property type="match status" value="1"/>
</dbReference>
<dbReference type="Gene3D" id="3.40.50.300">
    <property type="entry name" value="P-loop containing nucleotide triphosphate hydrolases"/>
    <property type="match status" value="1"/>
</dbReference>
<comment type="similarity">
    <text evidence="1">Belongs to the GSP E family.</text>
</comment>
<dbReference type="InterPro" id="IPR050921">
    <property type="entry name" value="T4SS_GSP_E_ATPase"/>
</dbReference>
<dbReference type="GO" id="GO:0005524">
    <property type="term" value="F:ATP binding"/>
    <property type="evidence" value="ECO:0007669"/>
    <property type="project" value="InterPro"/>
</dbReference>
<dbReference type="RefSeq" id="WP_077832849.1">
    <property type="nucleotide sequence ID" value="NZ_CP096983.1"/>
</dbReference>
<dbReference type="EMBL" id="CP096983">
    <property type="protein sequence ID" value="URZ11551.1"/>
    <property type="molecule type" value="Genomic_DNA"/>
</dbReference>
<dbReference type="NCBIfam" id="TIGR01420">
    <property type="entry name" value="pilT_fam"/>
    <property type="match status" value="1"/>
</dbReference>
<dbReference type="AlphaFoldDB" id="A0A1S8MDX5"/>
<dbReference type="KEGG" id="crw:CROST_022680"/>
<name>A0A1S8MDX5_9CLOT</name>
<evidence type="ECO:0000256" key="1">
    <source>
        <dbReference type="ARBA" id="ARBA00006611"/>
    </source>
</evidence>
<dbReference type="PROSITE" id="PS00662">
    <property type="entry name" value="T2SP_E"/>
    <property type="match status" value="1"/>
</dbReference>
<dbReference type="SMART" id="SM00382">
    <property type="entry name" value="AAA"/>
    <property type="match status" value="1"/>
</dbReference>
<dbReference type="InterPro" id="IPR001482">
    <property type="entry name" value="T2SS/T4SS_dom"/>
</dbReference>
<keyword evidence="3" id="KW-1185">Reference proteome</keyword>
<dbReference type="Proteomes" id="UP000190951">
    <property type="component" value="Chromosome"/>
</dbReference>
<proteinExistence type="inferred from homology"/>
<reference evidence="2 3" key="1">
    <citation type="submission" date="2022-04" db="EMBL/GenBank/DDBJ databases">
        <title>Genome sequence of C. roseum typestrain.</title>
        <authorList>
            <person name="Poehlein A."/>
            <person name="Schoch T."/>
            <person name="Duerre P."/>
            <person name="Daniel R."/>
        </authorList>
    </citation>
    <scope>NUCLEOTIDE SEQUENCE [LARGE SCALE GENOMIC DNA]</scope>
    <source>
        <strain evidence="2 3">DSM 7320</strain>
    </source>
</reference>
<accession>A0A1S8MDX5</accession>
<dbReference type="GO" id="GO:0016887">
    <property type="term" value="F:ATP hydrolysis activity"/>
    <property type="evidence" value="ECO:0007669"/>
    <property type="project" value="InterPro"/>
</dbReference>
<evidence type="ECO:0000313" key="2">
    <source>
        <dbReference type="EMBL" id="URZ11551.1"/>
    </source>
</evidence>
<gene>
    <name evidence="2" type="primary">pilT</name>
    <name evidence="2" type="ORF">CROST_022680</name>
</gene>
<dbReference type="STRING" id="84029.CROST_35260"/>
<dbReference type="PANTHER" id="PTHR30486">
    <property type="entry name" value="TWITCHING MOTILITY PROTEIN PILT"/>
    <property type="match status" value="1"/>
</dbReference>
<dbReference type="CDD" id="cd01131">
    <property type="entry name" value="PilT"/>
    <property type="match status" value="1"/>
</dbReference>
<dbReference type="SUPFAM" id="SSF52540">
    <property type="entry name" value="P-loop containing nucleoside triphosphate hydrolases"/>
    <property type="match status" value="1"/>
</dbReference>
<dbReference type="Pfam" id="PF00437">
    <property type="entry name" value="T2SSE"/>
    <property type="match status" value="1"/>
</dbReference>
<dbReference type="InterPro" id="IPR027417">
    <property type="entry name" value="P-loop_NTPase"/>
</dbReference>
<evidence type="ECO:0000313" key="3">
    <source>
        <dbReference type="Proteomes" id="UP000190951"/>
    </source>
</evidence>
<dbReference type="InterPro" id="IPR003593">
    <property type="entry name" value="AAA+_ATPase"/>
</dbReference>